<dbReference type="EMBL" id="JAVIJP010000027">
    <property type="protein sequence ID" value="KAL3636164.1"/>
    <property type="molecule type" value="Genomic_DNA"/>
</dbReference>
<dbReference type="InterPro" id="IPR036574">
    <property type="entry name" value="Scorpion_toxin-like_sf"/>
</dbReference>
<evidence type="ECO:0000259" key="2">
    <source>
        <dbReference type="Pfam" id="PF00304"/>
    </source>
</evidence>
<keyword evidence="4" id="KW-1185">Reference proteome</keyword>
<dbReference type="Pfam" id="PF00304">
    <property type="entry name" value="Gamma-thionin"/>
    <property type="match status" value="1"/>
</dbReference>
<dbReference type="InterPro" id="IPR003614">
    <property type="entry name" value="Knottins"/>
</dbReference>
<dbReference type="Proteomes" id="UP001632038">
    <property type="component" value="Unassembled WGS sequence"/>
</dbReference>
<dbReference type="AlphaFoldDB" id="A0ABD3D2Y6"/>
<dbReference type="Gene3D" id="3.30.30.10">
    <property type="entry name" value="Knottin, scorpion toxin-like"/>
    <property type="match status" value="1"/>
</dbReference>
<dbReference type="SUPFAM" id="SSF57095">
    <property type="entry name" value="Scorpion toxin-like"/>
    <property type="match status" value="1"/>
</dbReference>
<accession>A0ABD3D2Y6</accession>
<feature type="signal peptide" evidence="1">
    <location>
        <begin position="1"/>
        <end position="20"/>
    </location>
</feature>
<protein>
    <recommendedName>
        <fullName evidence="2">Knottins-like domain-containing protein</fullName>
    </recommendedName>
</protein>
<keyword evidence="1" id="KW-0732">Signal</keyword>
<comment type="caution">
    <text evidence="3">The sequence shown here is derived from an EMBL/GenBank/DDBJ whole genome shotgun (WGS) entry which is preliminary data.</text>
</comment>
<evidence type="ECO:0000313" key="4">
    <source>
        <dbReference type="Proteomes" id="UP001632038"/>
    </source>
</evidence>
<reference evidence="4" key="1">
    <citation type="journal article" date="2024" name="IScience">
        <title>Strigolactones Initiate the Formation of Haustorium-like Structures in Castilleja.</title>
        <authorList>
            <person name="Buerger M."/>
            <person name="Peterson D."/>
            <person name="Chory J."/>
        </authorList>
    </citation>
    <scope>NUCLEOTIDE SEQUENCE [LARGE SCALE GENOMIC DNA]</scope>
</reference>
<organism evidence="3 4">
    <name type="scientific">Castilleja foliolosa</name>
    <dbReference type="NCBI Taxonomy" id="1961234"/>
    <lineage>
        <taxon>Eukaryota</taxon>
        <taxon>Viridiplantae</taxon>
        <taxon>Streptophyta</taxon>
        <taxon>Embryophyta</taxon>
        <taxon>Tracheophyta</taxon>
        <taxon>Spermatophyta</taxon>
        <taxon>Magnoliopsida</taxon>
        <taxon>eudicotyledons</taxon>
        <taxon>Gunneridae</taxon>
        <taxon>Pentapetalae</taxon>
        <taxon>asterids</taxon>
        <taxon>lamiids</taxon>
        <taxon>Lamiales</taxon>
        <taxon>Orobanchaceae</taxon>
        <taxon>Pedicularideae</taxon>
        <taxon>Castillejinae</taxon>
        <taxon>Castilleja</taxon>
    </lineage>
</organism>
<name>A0ABD3D2Y6_9LAMI</name>
<evidence type="ECO:0000256" key="1">
    <source>
        <dbReference type="SAM" id="SignalP"/>
    </source>
</evidence>
<feature type="chain" id="PRO_5044805038" description="Knottins-like domain-containing protein" evidence="1">
    <location>
        <begin position="21"/>
        <end position="77"/>
    </location>
</feature>
<gene>
    <name evidence="3" type="ORF">CASFOL_020711</name>
</gene>
<evidence type="ECO:0000313" key="3">
    <source>
        <dbReference type="EMBL" id="KAL3636164.1"/>
    </source>
</evidence>
<feature type="domain" description="Knottins-like" evidence="2">
    <location>
        <begin position="37"/>
        <end position="77"/>
    </location>
</feature>
<sequence>MKNSMRVFAIALIMFMFIYATRVEAGGLLPTPSCDKDQSKTYRGTCKKNLCKLTCQQEKYVGGKCEGIFRRCICQKC</sequence>
<proteinExistence type="predicted"/>